<dbReference type="EMBL" id="VWRR01000011">
    <property type="protein sequence ID" value="KAF6002096.1"/>
    <property type="molecule type" value="Genomic_DNA"/>
</dbReference>
<dbReference type="InterPro" id="IPR051807">
    <property type="entry name" value="Sec-metab_biosynth-assoc"/>
</dbReference>
<dbReference type="Proteomes" id="UP000530660">
    <property type="component" value="Unassembled WGS sequence"/>
</dbReference>
<gene>
    <name evidence="3" type="ORF">F1559_000334</name>
</gene>
<evidence type="ECO:0000313" key="3">
    <source>
        <dbReference type="EMBL" id="KAF6002096.1"/>
    </source>
</evidence>
<proteinExistence type="predicted"/>
<feature type="compositionally biased region" description="Basic residues" evidence="1">
    <location>
        <begin position="20"/>
        <end position="33"/>
    </location>
</feature>
<organism evidence="3 4">
    <name type="scientific">Cyanidiococcus yangmingshanensis</name>
    <dbReference type="NCBI Taxonomy" id="2690220"/>
    <lineage>
        <taxon>Eukaryota</taxon>
        <taxon>Rhodophyta</taxon>
        <taxon>Bangiophyceae</taxon>
        <taxon>Cyanidiales</taxon>
        <taxon>Cyanidiaceae</taxon>
        <taxon>Cyanidiococcus</taxon>
    </lineage>
</organism>
<dbReference type="PANTHER" id="PTHR33606:SF3">
    <property type="entry name" value="PROTEIN YCII"/>
    <property type="match status" value="1"/>
</dbReference>
<accession>A0A7J7IG67</accession>
<sequence length="326" mass="36665">MVGPQRTIVQVPYHGMSFIKRAKSRRGPRHRSSIARSSARAQKFGPNRDRPMWAAAPLCVRGCPWTRVRRWSLVAPVWVGSSNVRIGTRSLMSVVSQQVPPLAVLAFDRPGSAQVRQSNRLAHLNWAREQPWIRLGGPFFDINLGNDTERTILGSFLCLRSGFAEQLTNDPYVRAGLFDQSQRYIWRISVGSFSAFPQASIGLTPLRPEPFYLVWGLDKPDALNRRLALRDRHLEWLKASAPHCLVAGAIMPEPVGTKDAAEEFKPRGTILILRGFDSANEVQSWLAEDPYAAGDVFDRIHIYGFQPVLCRSEDPVQPSEVEQQNT</sequence>
<reference evidence="3 4" key="1">
    <citation type="journal article" date="2020" name="J. Phycol.">
        <title>Comparative genome analysis reveals Cyanidiococcus gen. nov., a new extremophilic red algal genus sister to Cyanidioschyzon (Cyanidioschyzonaceae, Rhodophyta).</title>
        <authorList>
            <person name="Liu S.-L."/>
            <person name="Chiang Y.-R."/>
            <person name="Yoon H.S."/>
            <person name="Fu H.-Y."/>
        </authorList>
    </citation>
    <scope>NUCLEOTIDE SEQUENCE [LARGE SCALE GENOMIC DNA]</scope>
    <source>
        <strain evidence="3 4">THAL066</strain>
    </source>
</reference>
<dbReference type="Pfam" id="PF03795">
    <property type="entry name" value="YCII"/>
    <property type="match status" value="1"/>
</dbReference>
<dbReference type="Gene3D" id="3.30.70.1060">
    <property type="entry name" value="Dimeric alpha+beta barrel"/>
    <property type="match status" value="2"/>
</dbReference>
<feature type="domain" description="YCII-related" evidence="2">
    <location>
        <begin position="211"/>
        <end position="305"/>
    </location>
</feature>
<dbReference type="PANTHER" id="PTHR33606">
    <property type="entry name" value="PROTEIN YCII"/>
    <property type="match status" value="1"/>
</dbReference>
<dbReference type="AlphaFoldDB" id="A0A7J7IG67"/>
<dbReference type="InterPro" id="IPR011008">
    <property type="entry name" value="Dimeric_a/b-barrel"/>
</dbReference>
<feature type="region of interest" description="Disordered" evidence="1">
    <location>
        <begin position="20"/>
        <end position="47"/>
    </location>
</feature>
<evidence type="ECO:0000256" key="1">
    <source>
        <dbReference type="SAM" id="MobiDB-lite"/>
    </source>
</evidence>
<evidence type="ECO:0000259" key="2">
    <source>
        <dbReference type="Pfam" id="PF03795"/>
    </source>
</evidence>
<protein>
    <recommendedName>
        <fullName evidence="2">YCII-related domain-containing protein</fullName>
    </recommendedName>
</protein>
<comment type="caution">
    <text evidence="3">The sequence shown here is derived from an EMBL/GenBank/DDBJ whole genome shotgun (WGS) entry which is preliminary data.</text>
</comment>
<dbReference type="InterPro" id="IPR005545">
    <property type="entry name" value="YCII"/>
</dbReference>
<keyword evidence="4" id="KW-1185">Reference proteome</keyword>
<name>A0A7J7IG67_9RHOD</name>
<dbReference type="SUPFAM" id="SSF54909">
    <property type="entry name" value="Dimeric alpha+beta barrel"/>
    <property type="match status" value="2"/>
</dbReference>
<dbReference type="OrthoDB" id="5519740at2759"/>
<evidence type="ECO:0000313" key="4">
    <source>
        <dbReference type="Proteomes" id="UP000530660"/>
    </source>
</evidence>